<feature type="transmembrane region" description="Helical" evidence="1">
    <location>
        <begin position="616"/>
        <end position="635"/>
    </location>
</feature>
<protein>
    <submittedName>
        <fullName evidence="3">Uncharacterized protein</fullName>
    </submittedName>
</protein>
<keyword evidence="2" id="KW-1185">Reference proteome</keyword>
<dbReference type="InterPro" id="IPR036259">
    <property type="entry name" value="MFS_trans_sf"/>
</dbReference>
<dbReference type="Proteomes" id="UP000887572">
    <property type="component" value="Unplaced"/>
</dbReference>
<evidence type="ECO:0000313" key="2">
    <source>
        <dbReference type="Proteomes" id="UP000887572"/>
    </source>
</evidence>
<keyword evidence="1" id="KW-0812">Transmembrane</keyword>
<proteinExistence type="predicted"/>
<evidence type="ECO:0000313" key="3">
    <source>
        <dbReference type="WBParaSite" id="Gr19_v10_g16440.t1"/>
    </source>
</evidence>
<sequence>MTQYYGRIGRLIGFNPVRRAEVEEIMMDESAREMAEASVQYIGRGNRRLKDVLLGNGGSSTNASLHFVLLYSESRTSHPVGFGVLSSQHTEERFYRQCLGQLYQMAGRGKSCIFVDLDVLLSDDAATACDGLPQGILALDGFPNIGSRLTKMRGHKLLTADCVTEEAEKLQICIARIENSQRTQVGAVPPKKTEPCSLPCPLCKGYGGKCQNTDLLWCCDDCGQTLAFVKEENAPITHFYCACGATPVEEFSFRCNDVDAHGNEFKHFASNIALDVDDGDVLMSEEQQNANREGGRCLEDEDVPMGEQHNSDNDLEPIDRFLLSGKGHLGNLYNLHSDNFVTFMRKKFNTRSPTEQMALKPYNDSIEEFLLLSIQDAERLVVKSDREADRKLQMEQLKGLEELLSLYNDRKKLINTINASNSAGPKVIKAEDVTECFEELYKLPIFGPIIKQMYEVQQKSREDNAKEYKEEEAGTGFMPKPSRNGMRRIPVVGSVYTFVRPSPAQPPQQLQQQKFESFSSFGIGESRFSNNRFNGRTPSNDNQNQSRFGHRLMEQSVNILWQVPQLFVMTVGEILLSVTGLEFSYSQAAPSMKIFFGNIIDIIISHVQISDPVEEFFVYAALMFAVIGLFVLLSMRYKYVDEN</sequence>
<accession>A0A914HEN2</accession>
<evidence type="ECO:0000256" key="1">
    <source>
        <dbReference type="SAM" id="Phobius"/>
    </source>
</evidence>
<reference evidence="3" key="1">
    <citation type="submission" date="2022-11" db="UniProtKB">
        <authorList>
            <consortium name="WormBaseParasite"/>
        </authorList>
    </citation>
    <scope>IDENTIFICATION</scope>
</reference>
<dbReference type="AlphaFoldDB" id="A0A914HEN2"/>
<keyword evidence="1" id="KW-0472">Membrane</keyword>
<organism evidence="2 3">
    <name type="scientific">Globodera rostochiensis</name>
    <name type="common">Golden nematode worm</name>
    <name type="synonym">Heterodera rostochiensis</name>
    <dbReference type="NCBI Taxonomy" id="31243"/>
    <lineage>
        <taxon>Eukaryota</taxon>
        <taxon>Metazoa</taxon>
        <taxon>Ecdysozoa</taxon>
        <taxon>Nematoda</taxon>
        <taxon>Chromadorea</taxon>
        <taxon>Rhabditida</taxon>
        <taxon>Tylenchina</taxon>
        <taxon>Tylenchomorpha</taxon>
        <taxon>Tylenchoidea</taxon>
        <taxon>Heteroderidae</taxon>
        <taxon>Heteroderinae</taxon>
        <taxon>Globodera</taxon>
    </lineage>
</organism>
<keyword evidence="1" id="KW-1133">Transmembrane helix</keyword>
<dbReference type="WBParaSite" id="Gr19_v10_g16440.t1">
    <property type="protein sequence ID" value="Gr19_v10_g16440.t1"/>
    <property type="gene ID" value="Gr19_v10_g16440"/>
</dbReference>
<dbReference type="Gene3D" id="1.20.1250.20">
    <property type="entry name" value="MFS general substrate transporter like domains"/>
    <property type="match status" value="1"/>
</dbReference>
<name>A0A914HEN2_GLORO</name>